<comment type="caution">
    <text evidence="2">The sequence shown here is derived from an EMBL/GenBank/DDBJ whole genome shotgun (WGS) entry which is preliminary data.</text>
</comment>
<protein>
    <submittedName>
        <fullName evidence="2">Uncharacterized protein</fullName>
    </submittedName>
</protein>
<evidence type="ECO:0000313" key="2">
    <source>
        <dbReference type="EMBL" id="TCK04527.1"/>
    </source>
</evidence>
<proteinExistence type="predicted"/>
<accession>A0A4R1G8T0</accession>
<organism evidence="2 3">
    <name type="scientific">Phorcysia thermohydrogeniphila</name>
    <dbReference type="NCBI Taxonomy" id="936138"/>
    <lineage>
        <taxon>Bacteria</taxon>
        <taxon>Pseudomonadati</taxon>
        <taxon>Aquificota</taxon>
        <taxon>Aquificia</taxon>
        <taxon>Desulfurobacteriales</taxon>
        <taxon>Desulfurobacteriaceae</taxon>
        <taxon>Phorcysia</taxon>
    </lineage>
</organism>
<evidence type="ECO:0000256" key="1">
    <source>
        <dbReference type="SAM" id="Phobius"/>
    </source>
</evidence>
<reference evidence="2 3" key="1">
    <citation type="submission" date="2019-03" db="EMBL/GenBank/DDBJ databases">
        <title>Genomic Encyclopedia of Archaeal and Bacterial Type Strains, Phase II (KMG-II): from individual species to whole genera.</title>
        <authorList>
            <person name="Goeker M."/>
        </authorList>
    </citation>
    <scope>NUCLEOTIDE SEQUENCE [LARGE SCALE GENOMIC DNA]</scope>
    <source>
        <strain evidence="2 3">DSM 24425</strain>
    </source>
</reference>
<keyword evidence="1" id="KW-0812">Transmembrane</keyword>
<dbReference type="OrthoDB" id="14163at2"/>
<dbReference type="AlphaFoldDB" id="A0A4R1G8T0"/>
<feature type="transmembrane region" description="Helical" evidence="1">
    <location>
        <begin position="185"/>
        <end position="205"/>
    </location>
</feature>
<name>A0A4R1G8T0_9BACT</name>
<gene>
    <name evidence="2" type="ORF">CLV27_0959</name>
</gene>
<evidence type="ECO:0000313" key="3">
    <source>
        <dbReference type="Proteomes" id="UP000295777"/>
    </source>
</evidence>
<keyword evidence="3" id="KW-1185">Reference proteome</keyword>
<sequence>MQYLKGKLSEPQDFSMLLDVLKEKGTTGRITVTLPYGVDELTLCYDGSVVHVRALEELPPDFAVKRFVERWVLSGTRPVFELYEADDCSEDYGGTLSEEELLGIVGDPHLKSIKKLPESFIIKFMDASKFPPALVSYWTAKKPVMKVDLHRLGISIADFLKLMEEGAIEIEPYDYQEAIPLKARILVILLLVLSLLYLFLPVNLLRFTDIKLLEALNWAMKEKVLDEEVDRRELPVTDCLGKNVWLIEDAVVSPGLDGQLGTEDDKKKSLPKSGYKPFFALPVR</sequence>
<dbReference type="EMBL" id="SMFV01000003">
    <property type="protein sequence ID" value="TCK04527.1"/>
    <property type="molecule type" value="Genomic_DNA"/>
</dbReference>
<dbReference type="Proteomes" id="UP000295777">
    <property type="component" value="Unassembled WGS sequence"/>
</dbReference>
<keyword evidence="1" id="KW-1133">Transmembrane helix</keyword>
<keyword evidence="1" id="KW-0472">Membrane</keyword>